<evidence type="ECO:0000313" key="10">
    <source>
        <dbReference type="Proteomes" id="UP000318995"/>
    </source>
</evidence>
<protein>
    <submittedName>
        <fullName evidence="9">Outer membrane efflux protein</fullName>
    </submittedName>
</protein>
<dbReference type="InterPro" id="IPR003423">
    <property type="entry name" value="OMP_efflux"/>
</dbReference>
<evidence type="ECO:0000256" key="5">
    <source>
        <dbReference type="ARBA" id="ARBA00022692"/>
    </source>
</evidence>
<comment type="similarity">
    <text evidence="2">Belongs to the outer membrane factor (OMF) (TC 1.B.17) family.</text>
</comment>
<organism evidence="9 10">
    <name type="scientific">Botrimarina hoheduenensis</name>
    <dbReference type="NCBI Taxonomy" id="2528000"/>
    <lineage>
        <taxon>Bacteria</taxon>
        <taxon>Pseudomonadati</taxon>
        <taxon>Planctomycetota</taxon>
        <taxon>Planctomycetia</taxon>
        <taxon>Pirellulales</taxon>
        <taxon>Lacipirellulaceae</taxon>
        <taxon>Botrimarina</taxon>
    </lineage>
</organism>
<dbReference type="GO" id="GO:0009279">
    <property type="term" value="C:cell outer membrane"/>
    <property type="evidence" value="ECO:0007669"/>
    <property type="project" value="UniProtKB-SubCell"/>
</dbReference>
<keyword evidence="10" id="KW-1185">Reference proteome</keyword>
<reference evidence="9 10" key="1">
    <citation type="submission" date="2019-02" db="EMBL/GenBank/DDBJ databases">
        <title>Deep-cultivation of Planctomycetes and their phenomic and genomic characterization uncovers novel biology.</title>
        <authorList>
            <person name="Wiegand S."/>
            <person name="Jogler M."/>
            <person name="Boedeker C."/>
            <person name="Pinto D."/>
            <person name="Vollmers J."/>
            <person name="Rivas-Marin E."/>
            <person name="Kohn T."/>
            <person name="Peeters S.H."/>
            <person name="Heuer A."/>
            <person name="Rast P."/>
            <person name="Oberbeckmann S."/>
            <person name="Bunk B."/>
            <person name="Jeske O."/>
            <person name="Meyerdierks A."/>
            <person name="Storesund J.E."/>
            <person name="Kallscheuer N."/>
            <person name="Luecker S."/>
            <person name="Lage O.M."/>
            <person name="Pohl T."/>
            <person name="Merkel B.J."/>
            <person name="Hornburger P."/>
            <person name="Mueller R.-W."/>
            <person name="Bruemmer F."/>
            <person name="Labrenz M."/>
            <person name="Spormann A.M."/>
            <person name="Op Den Camp H."/>
            <person name="Overmann J."/>
            <person name="Amann R."/>
            <person name="Jetten M.S.M."/>
            <person name="Mascher T."/>
            <person name="Medema M.H."/>
            <person name="Devos D.P."/>
            <person name="Kaster A.-K."/>
            <person name="Ovreas L."/>
            <person name="Rohde M."/>
            <person name="Galperin M.Y."/>
            <person name="Jogler C."/>
        </authorList>
    </citation>
    <scope>NUCLEOTIDE SEQUENCE [LARGE SCALE GENOMIC DNA]</scope>
    <source>
        <strain evidence="9 10">Pla111</strain>
    </source>
</reference>
<accession>A0A5C5W013</accession>
<dbReference type="GO" id="GO:0015288">
    <property type="term" value="F:porin activity"/>
    <property type="evidence" value="ECO:0007669"/>
    <property type="project" value="TreeGrafter"/>
</dbReference>
<evidence type="ECO:0000256" key="6">
    <source>
        <dbReference type="ARBA" id="ARBA00023136"/>
    </source>
</evidence>
<proteinExistence type="inferred from homology"/>
<evidence type="ECO:0000256" key="2">
    <source>
        <dbReference type="ARBA" id="ARBA00007613"/>
    </source>
</evidence>
<dbReference type="PANTHER" id="PTHR30026">
    <property type="entry name" value="OUTER MEMBRANE PROTEIN TOLC"/>
    <property type="match status" value="1"/>
</dbReference>
<dbReference type="EMBL" id="SJPH01000004">
    <property type="protein sequence ID" value="TWT43351.1"/>
    <property type="molecule type" value="Genomic_DNA"/>
</dbReference>
<dbReference type="GO" id="GO:0015562">
    <property type="term" value="F:efflux transmembrane transporter activity"/>
    <property type="evidence" value="ECO:0007669"/>
    <property type="project" value="InterPro"/>
</dbReference>
<dbReference type="Gene3D" id="1.20.1600.10">
    <property type="entry name" value="Outer membrane efflux proteins (OEP)"/>
    <property type="match status" value="1"/>
</dbReference>
<dbReference type="InterPro" id="IPR051906">
    <property type="entry name" value="TolC-like"/>
</dbReference>
<feature type="region of interest" description="Disordered" evidence="8">
    <location>
        <begin position="629"/>
        <end position="706"/>
    </location>
</feature>
<evidence type="ECO:0000256" key="1">
    <source>
        <dbReference type="ARBA" id="ARBA00004442"/>
    </source>
</evidence>
<evidence type="ECO:0000256" key="4">
    <source>
        <dbReference type="ARBA" id="ARBA00022452"/>
    </source>
</evidence>
<dbReference type="Proteomes" id="UP000318995">
    <property type="component" value="Unassembled WGS sequence"/>
</dbReference>
<dbReference type="AlphaFoldDB" id="A0A5C5W013"/>
<comment type="caution">
    <text evidence="9">The sequence shown here is derived from an EMBL/GenBank/DDBJ whole genome shotgun (WGS) entry which is preliminary data.</text>
</comment>
<keyword evidence="4" id="KW-1134">Transmembrane beta strand</keyword>
<dbReference type="Pfam" id="PF02321">
    <property type="entry name" value="OEP"/>
    <property type="match status" value="1"/>
</dbReference>
<dbReference type="GO" id="GO:1990281">
    <property type="term" value="C:efflux pump complex"/>
    <property type="evidence" value="ECO:0007669"/>
    <property type="project" value="TreeGrafter"/>
</dbReference>
<dbReference type="SUPFAM" id="SSF56954">
    <property type="entry name" value="Outer membrane efflux proteins (OEP)"/>
    <property type="match status" value="1"/>
</dbReference>
<evidence type="ECO:0000256" key="8">
    <source>
        <dbReference type="SAM" id="MobiDB-lite"/>
    </source>
</evidence>
<comment type="subcellular location">
    <subcellularLocation>
        <location evidence="1">Cell outer membrane</location>
    </subcellularLocation>
</comment>
<gene>
    <name evidence="9" type="ORF">Pla111_23020</name>
</gene>
<evidence type="ECO:0000256" key="7">
    <source>
        <dbReference type="ARBA" id="ARBA00023237"/>
    </source>
</evidence>
<dbReference type="PANTHER" id="PTHR30026:SF23">
    <property type="entry name" value="TO APRF-PUTATIVE OUTER MEMBRANE EFFLUX PROTEIN OR SECRETED ALKALINE PHOSPHATASE-RELATED"/>
    <property type="match status" value="1"/>
</dbReference>
<keyword evidence="6" id="KW-0472">Membrane</keyword>
<keyword evidence="3" id="KW-0813">Transport</keyword>
<evidence type="ECO:0000313" key="9">
    <source>
        <dbReference type="EMBL" id="TWT43351.1"/>
    </source>
</evidence>
<evidence type="ECO:0000256" key="3">
    <source>
        <dbReference type="ARBA" id="ARBA00022448"/>
    </source>
</evidence>
<keyword evidence="7" id="KW-0998">Cell outer membrane</keyword>
<sequence>MSLALDCRRSLLTAARAAALTSALIAAGGGGCRGNKPAAFRASACKSADVYAVQAASIDYPAQSCETAAVTAAYSDPPRLLSDESPARYRDLTLDEAIRLGLDHSSVLRDAGGVVLRAPNAATTVHDPGIVETGVEAALAAFDAQFTTSVFNEKNDRALNNEFFGGGTRLLQQDSSVWQTQLAKRSVTGSELALRQIVEFDSNNAPGNLFDSAWTTKIEGEVRQPLLQGAGLTFNRIAGPTRTPGVFEGVLVSRVNADIALVDFEIAVRRYVNDVENAYWDLWYAYRDLEARVAARDASLETWRRVKALYDAERTGGEADKEAQAREQYYRFQEEVENALSGKPIDGTQTGSGAAGGAFRGTPGVYLAERRLRRLVGLPASDGELLRPAREPIVAQVVFDWDLIVTEATQRRAELRGSRWRVRRRELELIASKNHLMPRLDAVGRYRFRGFGDDLLDSSGNNPRFDNSYEDLTSGDFQEWQLGVELDVPIGFRRAHSAIRNAELRLARERALLGDQQEGIVHEVAEAITELDRAYQVSQTAYNRWVAAQEQAAAVRAAYASDKAPLDLLLDAQRKLAEAASRRSRADVEHAIALKNVHFAKGTLLDFNGVMLAEGGLPKQAYRDAAALERRRGRPRPLNYASPRPERVSLGEYPQVRMGAATGVAVPRRSTPSSTEPSPSPAETLQQPAAIDPASFAAPGPTSALP</sequence>
<keyword evidence="5" id="KW-0812">Transmembrane</keyword>
<name>A0A5C5W013_9BACT</name>
<feature type="compositionally biased region" description="Low complexity" evidence="8">
    <location>
        <begin position="667"/>
        <end position="677"/>
    </location>
</feature>